<dbReference type="Gene3D" id="3.40.50.10320">
    <property type="entry name" value="LmbE-like"/>
    <property type="match status" value="1"/>
</dbReference>
<reference evidence="1 2" key="1">
    <citation type="submission" date="2020-08" db="EMBL/GenBank/DDBJ databases">
        <title>Genomic Encyclopedia of Type Strains, Phase IV (KMG-IV): sequencing the most valuable type-strain genomes for metagenomic binning, comparative biology and taxonomic classification.</title>
        <authorList>
            <person name="Goeker M."/>
        </authorList>
    </citation>
    <scope>NUCLEOTIDE SEQUENCE [LARGE SCALE GENOMIC DNA]</scope>
    <source>
        <strain evidence="1 2">DSM 23562</strain>
    </source>
</reference>
<dbReference type="SUPFAM" id="SSF102588">
    <property type="entry name" value="LmbE-like"/>
    <property type="match status" value="1"/>
</dbReference>
<evidence type="ECO:0000313" key="1">
    <source>
        <dbReference type="EMBL" id="MBB6053794.1"/>
    </source>
</evidence>
<comment type="caution">
    <text evidence="1">The sequence shown here is derived from an EMBL/GenBank/DDBJ whole genome shotgun (WGS) entry which is preliminary data.</text>
</comment>
<dbReference type="InterPro" id="IPR024078">
    <property type="entry name" value="LmbE-like_dom_sf"/>
</dbReference>
<dbReference type="RefSeq" id="WP_184203882.1">
    <property type="nucleotide sequence ID" value="NZ_JACHGW010000008.1"/>
</dbReference>
<dbReference type="AlphaFoldDB" id="A0A7W9W8P3"/>
<protein>
    <submittedName>
        <fullName evidence="1">LmbE family N-acetylglucosaminyl deacetylase</fullName>
    </submittedName>
</protein>
<dbReference type="GO" id="GO:0016811">
    <property type="term" value="F:hydrolase activity, acting on carbon-nitrogen (but not peptide) bonds, in linear amides"/>
    <property type="evidence" value="ECO:0007669"/>
    <property type="project" value="TreeGrafter"/>
</dbReference>
<dbReference type="PANTHER" id="PTHR12993:SF30">
    <property type="entry name" value="N-ACETYL-ALPHA-D-GLUCOSAMINYL L-MALATE DEACETYLASE 1"/>
    <property type="match status" value="1"/>
</dbReference>
<proteinExistence type="predicted"/>
<accession>A0A7W9W8P3</accession>
<dbReference type="PANTHER" id="PTHR12993">
    <property type="entry name" value="N-ACETYLGLUCOSAMINYL-PHOSPHATIDYLINOSITOL DE-N-ACETYLASE-RELATED"/>
    <property type="match status" value="1"/>
</dbReference>
<gene>
    <name evidence="1" type="ORF">HNQ39_005636</name>
</gene>
<name>A0A7W9W8P3_ARMRO</name>
<organism evidence="1 2">
    <name type="scientific">Armatimonas rosea</name>
    <dbReference type="NCBI Taxonomy" id="685828"/>
    <lineage>
        <taxon>Bacteria</taxon>
        <taxon>Bacillati</taxon>
        <taxon>Armatimonadota</taxon>
        <taxon>Armatimonadia</taxon>
        <taxon>Armatimonadales</taxon>
        <taxon>Armatimonadaceae</taxon>
        <taxon>Armatimonas</taxon>
    </lineage>
</organism>
<dbReference type="Proteomes" id="UP000520814">
    <property type="component" value="Unassembled WGS sequence"/>
</dbReference>
<sequence length="271" mass="30762">MHILCIGAHPDDNELNVGGLATRLRRRGDSVKFVSVTNGDKGHFADEYKIAPEALAARRLIEAQEAAAVIGASYETLGVHDGEVYVDLPSTEAMVRCLRRFGEPGKGPDLVLFNRPLDYHRDHRYTAQLVLDATYMLTVPLMCPDTRHLDRMPVFAYWYDDFKDIQPFVAEIQVPIDDCLDEKTHMVCHHESQFFEWLPYNAGVLHEVPADEAGRRARVRRIVERRGAYRAERSAAARIKGGTCQHAEAFRVCEYGRQPEGDELRHLFGLD</sequence>
<keyword evidence="2" id="KW-1185">Reference proteome</keyword>
<dbReference type="EMBL" id="JACHGW010000008">
    <property type="protein sequence ID" value="MBB6053794.1"/>
    <property type="molecule type" value="Genomic_DNA"/>
</dbReference>
<evidence type="ECO:0000313" key="2">
    <source>
        <dbReference type="Proteomes" id="UP000520814"/>
    </source>
</evidence>
<dbReference type="InterPro" id="IPR003737">
    <property type="entry name" value="GlcNAc_PI_deacetylase-related"/>
</dbReference>
<dbReference type="Pfam" id="PF02585">
    <property type="entry name" value="PIG-L"/>
    <property type="match status" value="1"/>
</dbReference>